<reference evidence="2" key="2">
    <citation type="submission" date="2020-09" db="EMBL/GenBank/DDBJ databases">
        <authorList>
            <person name="Sun Q."/>
            <person name="Zhou Y."/>
        </authorList>
    </citation>
    <scope>NUCLEOTIDE SEQUENCE</scope>
    <source>
        <strain evidence="2">CGMCC 1.15448</strain>
    </source>
</reference>
<dbReference type="Proteomes" id="UP000607559">
    <property type="component" value="Unassembled WGS sequence"/>
</dbReference>
<keyword evidence="3" id="KW-1185">Reference proteome</keyword>
<proteinExistence type="predicted"/>
<reference evidence="2" key="1">
    <citation type="journal article" date="2014" name="Int. J. Syst. Evol. Microbiol.">
        <title>Complete genome sequence of Corynebacterium casei LMG S-19264T (=DSM 44701T), isolated from a smear-ripened cheese.</title>
        <authorList>
            <consortium name="US DOE Joint Genome Institute (JGI-PGF)"/>
            <person name="Walter F."/>
            <person name="Albersmeier A."/>
            <person name="Kalinowski J."/>
            <person name="Ruckert C."/>
        </authorList>
    </citation>
    <scope>NUCLEOTIDE SEQUENCE</scope>
    <source>
        <strain evidence="2">CGMCC 1.15448</strain>
    </source>
</reference>
<accession>A0A8J2UA71</accession>
<dbReference type="Pfam" id="PF09903">
    <property type="entry name" value="DUF2130"/>
    <property type="match status" value="1"/>
</dbReference>
<protein>
    <recommendedName>
        <fullName evidence="4">DUF2130 domain-containing protein</fullName>
    </recommendedName>
</protein>
<evidence type="ECO:0000313" key="3">
    <source>
        <dbReference type="Proteomes" id="UP000607559"/>
    </source>
</evidence>
<dbReference type="EMBL" id="BMJC01000001">
    <property type="protein sequence ID" value="GGA89369.1"/>
    <property type="molecule type" value="Genomic_DNA"/>
</dbReference>
<organism evidence="2 3">
    <name type="scientific">Puia dinghuensis</name>
    <dbReference type="NCBI Taxonomy" id="1792502"/>
    <lineage>
        <taxon>Bacteria</taxon>
        <taxon>Pseudomonadati</taxon>
        <taxon>Bacteroidota</taxon>
        <taxon>Chitinophagia</taxon>
        <taxon>Chitinophagales</taxon>
        <taxon>Chitinophagaceae</taxon>
        <taxon>Puia</taxon>
    </lineage>
</organism>
<evidence type="ECO:0008006" key="4">
    <source>
        <dbReference type="Google" id="ProtNLM"/>
    </source>
</evidence>
<sequence length="383" mass="44956">MAEEYKKDLRDKMQKFMQDKEKEFQKKQEEFVRREKEFRTTMEESLRKSIGTDFENQLRLLENANRENEEKLKVSRQRELEFLKKEQALANKEVELELSLQKHLQEARNVLSKDIHEQEQQKFAVKETDYELRLKELQKQLDDQKKLAEEMKRKAEQGSMQLQGEVQELALEELLRTTFPFDQIAEVGKGVRGADCIQTVRNKFGQECGKIIYESKRTQSFSQDWVEKLKADMRSQGAMVAVIVTQTMPKDLERFGEINGVWVCSFAEVKALAYILRDRIIRVFDAAKSQENKGDKMQLLYDYLTGTEFSEQWKAIREGFLAMKHSIQKERDTMERLWKAREKQLEKVLLNAAHVRGSIEGIAGKDAIDVPLLEDSDDDLLEE</sequence>
<dbReference type="InterPro" id="IPR019219">
    <property type="entry name" value="DUF2130"/>
</dbReference>
<keyword evidence="1" id="KW-0175">Coiled coil</keyword>
<feature type="coiled-coil region" evidence="1">
    <location>
        <begin position="6"/>
        <end position="157"/>
    </location>
</feature>
<comment type="caution">
    <text evidence="2">The sequence shown here is derived from an EMBL/GenBank/DDBJ whole genome shotgun (WGS) entry which is preliminary data.</text>
</comment>
<evidence type="ECO:0000313" key="2">
    <source>
        <dbReference type="EMBL" id="GGA89369.1"/>
    </source>
</evidence>
<gene>
    <name evidence="2" type="ORF">GCM10011511_10730</name>
</gene>
<name>A0A8J2UA71_9BACT</name>
<dbReference type="AlphaFoldDB" id="A0A8J2UA71"/>
<evidence type="ECO:0000256" key="1">
    <source>
        <dbReference type="SAM" id="Coils"/>
    </source>
</evidence>